<protein>
    <submittedName>
        <fullName evidence="2">Uncharacterized protein</fullName>
    </submittedName>
</protein>
<proteinExistence type="predicted"/>
<dbReference type="Gene3D" id="2.30.240.10">
    <property type="entry name" value="At5g01610-like"/>
    <property type="match status" value="1"/>
</dbReference>
<dbReference type="InterPro" id="IPR007493">
    <property type="entry name" value="DUF538"/>
</dbReference>
<dbReference type="PANTHER" id="PTHR31676:SF78">
    <property type="entry name" value="DUF538 FAMILY PROTEIN"/>
    <property type="match status" value="1"/>
</dbReference>
<dbReference type="EMBL" id="JBANAX010000712">
    <property type="protein sequence ID" value="KAL1196085.1"/>
    <property type="molecule type" value="Genomic_DNA"/>
</dbReference>
<dbReference type="PANTHER" id="PTHR31676">
    <property type="entry name" value="T31J12.3 PROTEIN-RELATED"/>
    <property type="match status" value="1"/>
</dbReference>
<dbReference type="Proteomes" id="UP001558713">
    <property type="component" value="Unassembled WGS sequence"/>
</dbReference>
<evidence type="ECO:0000313" key="1">
    <source>
        <dbReference type="EMBL" id="KAL1193740.1"/>
    </source>
</evidence>
<sequence>MSSLETKPDQREGAEICNGGSNCKQKANEILSNMDLPKGLLPLDNMTEIGFNKSTGYVWIKMKNKVQHRFNAIGRNVSYDSEVTAFVENRKMRRLTGIKSKEILLWVTISEIFVNDQDTTKITFANPTGLSRTFPVTAFEEDN</sequence>
<accession>A0ABD0ZN70</accession>
<evidence type="ECO:0000313" key="2">
    <source>
        <dbReference type="EMBL" id="KAL1196085.1"/>
    </source>
</evidence>
<dbReference type="SUPFAM" id="SSF141562">
    <property type="entry name" value="At5g01610-like"/>
    <property type="match status" value="1"/>
</dbReference>
<comment type="caution">
    <text evidence="2">The sequence shown here is derived from an EMBL/GenBank/DDBJ whole genome shotgun (WGS) entry which is preliminary data.</text>
</comment>
<evidence type="ECO:0000313" key="3">
    <source>
        <dbReference type="Proteomes" id="UP001558713"/>
    </source>
</evidence>
<dbReference type="EMBL" id="JBANAX010000774">
    <property type="protein sequence ID" value="KAL1193740.1"/>
    <property type="molecule type" value="Genomic_DNA"/>
</dbReference>
<reference evidence="2 3" key="1">
    <citation type="submission" date="2024-04" db="EMBL/GenBank/DDBJ databases">
        <title>Genome assembly C_amara_ONT_v2.</title>
        <authorList>
            <person name="Yant L."/>
            <person name="Moore C."/>
            <person name="Slenker M."/>
        </authorList>
    </citation>
    <scope>NUCLEOTIDE SEQUENCE [LARGE SCALE GENOMIC DNA]</scope>
    <source>
        <tissue evidence="2">Leaf</tissue>
    </source>
</reference>
<name>A0ABD0ZN70_CARAN</name>
<organism evidence="2 3">
    <name type="scientific">Cardamine amara subsp. amara</name>
    <dbReference type="NCBI Taxonomy" id="228776"/>
    <lineage>
        <taxon>Eukaryota</taxon>
        <taxon>Viridiplantae</taxon>
        <taxon>Streptophyta</taxon>
        <taxon>Embryophyta</taxon>
        <taxon>Tracheophyta</taxon>
        <taxon>Spermatophyta</taxon>
        <taxon>Magnoliopsida</taxon>
        <taxon>eudicotyledons</taxon>
        <taxon>Gunneridae</taxon>
        <taxon>Pentapetalae</taxon>
        <taxon>rosids</taxon>
        <taxon>malvids</taxon>
        <taxon>Brassicales</taxon>
        <taxon>Brassicaceae</taxon>
        <taxon>Cardamineae</taxon>
        <taxon>Cardamine</taxon>
    </lineage>
</organism>
<gene>
    <name evidence="2" type="ORF">V5N11_014050</name>
    <name evidence="1" type="ORF">V5N11_029892</name>
</gene>
<dbReference type="Pfam" id="PF04398">
    <property type="entry name" value="DUF538"/>
    <property type="match status" value="1"/>
</dbReference>
<dbReference type="AlphaFoldDB" id="A0ABD0ZN70"/>
<keyword evidence="3" id="KW-1185">Reference proteome</keyword>
<dbReference type="InterPro" id="IPR036758">
    <property type="entry name" value="At5g01610-like"/>
</dbReference>